<evidence type="ECO:0000256" key="7">
    <source>
        <dbReference type="SAM" id="Phobius"/>
    </source>
</evidence>
<proteinExistence type="predicted"/>
<keyword evidence="2" id="KW-0678">Repressor</keyword>
<dbReference type="Proteomes" id="UP001055439">
    <property type="component" value="Chromosome 10"/>
</dbReference>
<organism evidence="9 10">
    <name type="scientific">Musa troglodytarum</name>
    <name type="common">fe'i banana</name>
    <dbReference type="NCBI Taxonomy" id="320322"/>
    <lineage>
        <taxon>Eukaryota</taxon>
        <taxon>Viridiplantae</taxon>
        <taxon>Streptophyta</taxon>
        <taxon>Embryophyta</taxon>
        <taxon>Tracheophyta</taxon>
        <taxon>Spermatophyta</taxon>
        <taxon>Magnoliopsida</taxon>
        <taxon>Liliopsida</taxon>
        <taxon>Zingiberales</taxon>
        <taxon>Musaceae</taxon>
        <taxon>Musa</taxon>
    </lineage>
</organism>
<dbReference type="NCBIfam" id="TIGR01568">
    <property type="entry name" value="A_thal_3678"/>
    <property type="match status" value="1"/>
</dbReference>
<feature type="region of interest" description="Disordered" evidence="6">
    <location>
        <begin position="401"/>
        <end position="438"/>
    </location>
</feature>
<feature type="compositionally biased region" description="Basic residues" evidence="6">
    <location>
        <begin position="258"/>
        <end position="268"/>
    </location>
</feature>
<dbReference type="GO" id="GO:0005634">
    <property type="term" value="C:nucleus"/>
    <property type="evidence" value="ECO:0007669"/>
    <property type="project" value="UniProtKB-SubCell"/>
</dbReference>
<keyword evidence="7" id="KW-0472">Membrane</keyword>
<feature type="transmembrane region" description="Helical" evidence="7">
    <location>
        <begin position="103"/>
        <end position="123"/>
    </location>
</feature>
<keyword evidence="10" id="KW-1185">Reference proteome</keyword>
<dbReference type="OrthoDB" id="1928390at2759"/>
<reference evidence="9" key="1">
    <citation type="submission" date="2022-05" db="EMBL/GenBank/DDBJ databases">
        <title>The Musa troglodytarum L. genome provides insights into the mechanism of non-climacteric behaviour and enrichment of carotenoids.</title>
        <authorList>
            <person name="Wang J."/>
        </authorList>
    </citation>
    <scope>NUCLEOTIDE SEQUENCE</scope>
    <source>
        <tissue evidence="9">Leaf</tissue>
    </source>
</reference>
<dbReference type="Pfam" id="PF04844">
    <property type="entry name" value="Ovate"/>
    <property type="match status" value="1"/>
</dbReference>
<evidence type="ECO:0000259" key="8">
    <source>
        <dbReference type="PROSITE" id="PS51754"/>
    </source>
</evidence>
<dbReference type="PANTHER" id="PTHR33057:SF128">
    <property type="entry name" value="TRANSCRIPTION REPRESSOR OFP3"/>
    <property type="match status" value="1"/>
</dbReference>
<comment type="subcellular location">
    <subcellularLocation>
        <location evidence="1">Nucleus</location>
    </subcellularLocation>
</comment>
<evidence type="ECO:0000256" key="2">
    <source>
        <dbReference type="ARBA" id="ARBA00022491"/>
    </source>
</evidence>
<keyword evidence="5" id="KW-0539">Nucleus</keyword>
<sequence>MRKTPSMVGGRTFMYRTIRQVVETKKKEKRNMLGCLVINLTRTHYSSTTWTPLWAEDTPLVSFSPHHHHHHPLLPPIYLPPPSLPPSHPPLQIKNHLIHTPRITSLAFPFRLLGIILRVVTVAAMRTEGWKRRSRLLRSSKPLFVFVVFSVVEFGFWVMGNYRFKLSDMMPNAWFYKLKDMSHRANKNRSTPHPTGKGQPSRAAASATPKPFPPPQTRLLPYRASCYFSSRTEAERFSFSPTRTKALDTNFPVEPPRKSKKRSRKKPIRAPTKPKLVTSSVSAGCSCRAWKTESVPDFPEAESPLRQRDYYVDGDDLEFQKSNFDDDDYGFQCDDLSSWSNSCNCRFISSPTDIIIDMDAKACITPKPEKLDEFDSVSELRLPPIITKPATKEPEAVKFEDKNVQDKEQNKKQPTKPSPGFHRLRMRTNSPRLSSKKVQAHRSRRCTGSTTTSATAMQKRKGLSESFAVVKSSSNPHRDFKDSMLEMIVENNIRASKDLEELLACYLSLNSREYHDVIVKVFEQIWFDLTNIKL</sequence>
<keyword evidence="7" id="KW-0812">Transmembrane</keyword>
<accession>A0A9E7JI13</accession>
<evidence type="ECO:0000313" key="9">
    <source>
        <dbReference type="EMBL" id="URD81632.1"/>
    </source>
</evidence>
<dbReference type="PROSITE" id="PS51754">
    <property type="entry name" value="OVATE"/>
    <property type="match status" value="1"/>
</dbReference>
<dbReference type="InterPro" id="IPR025830">
    <property type="entry name" value="DNA_bnd_dom_ovate"/>
</dbReference>
<feature type="domain" description="OVATE" evidence="8">
    <location>
        <begin position="469"/>
        <end position="528"/>
    </location>
</feature>
<evidence type="ECO:0000313" key="10">
    <source>
        <dbReference type="Proteomes" id="UP001055439"/>
    </source>
</evidence>
<keyword evidence="4" id="KW-0804">Transcription</keyword>
<name>A0A9E7JI13_9LILI</name>
<evidence type="ECO:0000256" key="3">
    <source>
        <dbReference type="ARBA" id="ARBA00023015"/>
    </source>
</evidence>
<dbReference type="Pfam" id="PF13724">
    <property type="entry name" value="DNA_binding_2"/>
    <property type="match status" value="1"/>
</dbReference>
<evidence type="ECO:0000256" key="4">
    <source>
        <dbReference type="ARBA" id="ARBA00023163"/>
    </source>
</evidence>
<feature type="transmembrane region" description="Helical" evidence="7">
    <location>
        <begin position="143"/>
        <end position="162"/>
    </location>
</feature>
<dbReference type="PANTHER" id="PTHR33057">
    <property type="entry name" value="TRANSCRIPTION REPRESSOR OFP7-RELATED"/>
    <property type="match status" value="1"/>
</dbReference>
<dbReference type="EMBL" id="CP097503">
    <property type="protein sequence ID" value="URD81632.1"/>
    <property type="molecule type" value="Genomic_DNA"/>
</dbReference>
<keyword evidence="3" id="KW-0805">Transcription regulation</keyword>
<feature type="region of interest" description="Disordered" evidence="6">
    <location>
        <begin position="246"/>
        <end position="275"/>
    </location>
</feature>
<evidence type="ECO:0000256" key="1">
    <source>
        <dbReference type="ARBA" id="ARBA00004123"/>
    </source>
</evidence>
<evidence type="ECO:0000256" key="5">
    <source>
        <dbReference type="ARBA" id="ARBA00023242"/>
    </source>
</evidence>
<feature type="compositionally biased region" description="Basic and acidic residues" evidence="6">
    <location>
        <begin position="401"/>
        <end position="411"/>
    </location>
</feature>
<dbReference type="GO" id="GO:0003677">
    <property type="term" value="F:DNA binding"/>
    <property type="evidence" value="ECO:0007669"/>
    <property type="project" value="InterPro"/>
</dbReference>
<dbReference type="GO" id="GO:0045892">
    <property type="term" value="P:negative regulation of DNA-templated transcription"/>
    <property type="evidence" value="ECO:0007669"/>
    <property type="project" value="InterPro"/>
</dbReference>
<dbReference type="InterPro" id="IPR006458">
    <property type="entry name" value="Ovate_C"/>
</dbReference>
<evidence type="ECO:0000256" key="6">
    <source>
        <dbReference type="SAM" id="MobiDB-lite"/>
    </source>
</evidence>
<gene>
    <name evidence="9" type="ORF">MUK42_05634</name>
</gene>
<protein>
    <submittedName>
        <fullName evidence="9">DUF623 domain containing protein</fullName>
    </submittedName>
</protein>
<feature type="region of interest" description="Disordered" evidence="6">
    <location>
        <begin position="185"/>
        <end position="215"/>
    </location>
</feature>
<keyword evidence="7" id="KW-1133">Transmembrane helix</keyword>
<dbReference type="InterPro" id="IPR038933">
    <property type="entry name" value="Ovate"/>
</dbReference>
<dbReference type="AlphaFoldDB" id="A0A9E7JI13"/>